<evidence type="ECO:0000313" key="2">
    <source>
        <dbReference type="EMBL" id="CAI0644215.1"/>
    </source>
</evidence>
<dbReference type="Proteomes" id="UP001152533">
    <property type="component" value="Unassembled WGS sequence"/>
</dbReference>
<dbReference type="Pfam" id="PF00653">
    <property type="entry name" value="BIR"/>
    <property type="match status" value="1"/>
</dbReference>
<protein>
    <submittedName>
        <fullName evidence="2">Uncharacterized protein</fullName>
    </submittedName>
</protein>
<gene>
    <name evidence="2" type="ORF">CGXH109_LOCUS33390</name>
</gene>
<name>A0A9W4RMQ1_9PEZI</name>
<proteinExistence type="predicted"/>
<dbReference type="SUPFAM" id="SSF57924">
    <property type="entry name" value="Inhibitor of apoptosis (IAP) repeat"/>
    <property type="match status" value="1"/>
</dbReference>
<comment type="caution">
    <text evidence="2">The sequence shown here is derived from an EMBL/GenBank/DDBJ whole genome shotgun (WGS) entry which is preliminary data.</text>
</comment>
<dbReference type="AlphaFoldDB" id="A0A9W4RMQ1"/>
<dbReference type="CDD" id="cd00022">
    <property type="entry name" value="BIR"/>
    <property type="match status" value="1"/>
</dbReference>
<dbReference type="InterPro" id="IPR050784">
    <property type="entry name" value="IAP"/>
</dbReference>
<dbReference type="PANTHER" id="PTHR10044">
    <property type="entry name" value="INHIBITOR OF APOPTOSIS"/>
    <property type="match status" value="1"/>
</dbReference>
<organism evidence="2 3">
    <name type="scientific">Colletotrichum noveboracense</name>
    <dbReference type="NCBI Taxonomy" id="2664923"/>
    <lineage>
        <taxon>Eukaryota</taxon>
        <taxon>Fungi</taxon>
        <taxon>Dikarya</taxon>
        <taxon>Ascomycota</taxon>
        <taxon>Pezizomycotina</taxon>
        <taxon>Sordariomycetes</taxon>
        <taxon>Hypocreomycetidae</taxon>
        <taxon>Glomerellales</taxon>
        <taxon>Glomerellaceae</taxon>
        <taxon>Colletotrichum</taxon>
        <taxon>Colletotrichum gloeosporioides species complex</taxon>
    </lineage>
</organism>
<evidence type="ECO:0000313" key="3">
    <source>
        <dbReference type="Proteomes" id="UP001152533"/>
    </source>
</evidence>
<sequence>MPFLQKSDEPQPTGPPCEVLRINKRFGGAQTTIDRIDPVTGFATPFYILHNNDEKSIAVIHADPRAQQMSDQALGTAQRHSLSSKIDVVFRGMPFKMKGNDLGMGHDFDYMGVRYSWRLSSWTGSTGTIFMEDGNGRLLARWKRKPDGNGTSPTFEVYVPPQSIDMDMVIVTGLASIQYWVKEKKDSIEVTLLLHKQSLLSDQLPTSFPIHSSFTLFTFCTTCKMETYFERLFTFHATGSESDDGEGMKWPVNTLRPEDMAGAGFFFTGNETQTPDSVTCFSCKMQAWQWKRKDDPFDEHSSGSPNCEYATTQQFEDRHNLFLMEKEGKKASKQSSPDTLDGPATPPETPTKPKATTKRYQYRRKMVLSPIYTVYDSCPTNEQTQDTVHRDTDKQPVEIAITAGDTKFTIQVTDVSPRGTKRLRID</sequence>
<keyword evidence="3" id="KW-1185">Reference proteome</keyword>
<reference evidence="2" key="1">
    <citation type="submission" date="2022-08" db="EMBL/GenBank/DDBJ databases">
        <authorList>
            <person name="Giroux E."/>
            <person name="Giroux E."/>
        </authorList>
    </citation>
    <scope>NUCLEOTIDE SEQUENCE</scope>
    <source>
        <strain evidence="2">H1091258</strain>
    </source>
</reference>
<feature type="region of interest" description="Disordered" evidence="1">
    <location>
        <begin position="327"/>
        <end position="358"/>
    </location>
</feature>
<evidence type="ECO:0000256" key="1">
    <source>
        <dbReference type="SAM" id="MobiDB-lite"/>
    </source>
</evidence>
<dbReference type="Gene3D" id="1.10.1170.10">
    <property type="entry name" value="Inhibitor Of Apoptosis Protein (2mihbC-IAP-1), Chain A"/>
    <property type="match status" value="1"/>
</dbReference>
<accession>A0A9W4RMQ1</accession>
<dbReference type="SMART" id="SM00238">
    <property type="entry name" value="BIR"/>
    <property type="match status" value="1"/>
</dbReference>
<dbReference type="PROSITE" id="PS50143">
    <property type="entry name" value="BIR_REPEAT_2"/>
    <property type="match status" value="1"/>
</dbReference>
<dbReference type="EMBL" id="CAMGZC010000152">
    <property type="protein sequence ID" value="CAI0644215.1"/>
    <property type="molecule type" value="Genomic_DNA"/>
</dbReference>
<dbReference type="InterPro" id="IPR001370">
    <property type="entry name" value="BIR_rpt"/>
</dbReference>